<evidence type="ECO:0000256" key="7">
    <source>
        <dbReference type="ARBA" id="ARBA00022691"/>
    </source>
</evidence>
<dbReference type="GO" id="GO:0019843">
    <property type="term" value="F:rRNA binding"/>
    <property type="evidence" value="ECO:0007669"/>
    <property type="project" value="UniProtKB-KW"/>
</dbReference>
<dbReference type="Gene3D" id="3.40.1280.10">
    <property type="match status" value="1"/>
</dbReference>
<dbReference type="InterPro" id="IPR005304">
    <property type="entry name" value="Rbsml_bgen_MeTrfase_EMG1/NEP1"/>
</dbReference>
<name>A0A4P9YBR6_ROZAC</name>
<keyword evidence="7" id="KW-0949">S-adenosyl-L-methionine</keyword>
<dbReference type="SUPFAM" id="SSF75217">
    <property type="entry name" value="alpha/beta knot"/>
    <property type="match status" value="1"/>
</dbReference>
<dbReference type="EMBL" id="ML006303">
    <property type="protein sequence ID" value="RKP16706.1"/>
    <property type="molecule type" value="Genomic_DNA"/>
</dbReference>
<dbReference type="InterPro" id="IPR029028">
    <property type="entry name" value="Alpha/beta_knot_MTases"/>
</dbReference>
<dbReference type="CDD" id="cd18088">
    <property type="entry name" value="Nep1-like"/>
    <property type="match status" value="1"/>
</dbReference>
<dbReference type="GO" id="GO:0070475">
    <property type="term" value="P:rRNA base methylation"/>
    <property type="evidence" value="ECO:0007669"/>
    <property type="project" value="InterPro"/>
</dbReference>
<keyword evidence="5" id="KW-0489">Methyltransferase</keyword>
<gene>
    <name evidence="11" type="ORF">ROZALSC1DRAFT_17284</name>
</gene>
<dbReference type="Proteomes" id="UP000281549">
    <property type="component" value="Unassembled WGS sequence"/>
</dbReference>
<evidence type="ECO:0000256" key="2">
    <source>
        <dbReference type="ARBA" id="ARBA00008115"/>
    </source>
</evidence>
<sequence>MKNDGAPKLPRTFEEKETMKRLIVVIEGATLETVRVGKSKDAPYQLLNCDDHQGIIKRHGKEIADYRPDITHQCLLALLDSPLNKAGLLQVYIHTQKNVLIEINPHTRIPRTFKRFCGLFGNILFVGLLVQLLHKLSIRSVNGSEKLLKIIENPITNHLPTKCRKIGLSYDAPVVDINEYVKEIPGDEPVVFFLGGMAHGVDNFPDAEESVSISNYSLSAAAACSRLCHAYESLWNVV</sequence>
<evidence type="ECO:0000256" key="8">
    <source>
        <dbReference type="ARBA" id="ARBA00022730"/>
    </source>
</evidence>
<evidence type="ECO:0000256" key="5">
    <source>
        <dbReference type="ARBA" id="ARBA00022603"/>
    </source>
</evidence>
<evidence type="ECO:0000256" key="10">
    <source>
        <dbReference type="ARBA" id="ARBA00023242"/>
    </source>
</evidence>
<dbReference type="AlphaFoldDB" id="A0A4P9YBR6"/>
<evidence type="ECO:0000256" key="1">
    <source>
        <dbReference type="ARBA" id="ARBA00004604"/>
    </source>
</evidence>
<dbReference type="PANTHER" id="PTHR12636:SF5">
    <property type="entry name" value="RIBOSOMAL RNA SMALL SUBUNIT METHYLTRANSFERASE NEP1"/>
    <property type="match status" value="1"/>
</dbReference>
<dbReference type="GO" id="GO:0032040">
    <property type="term" value="C:small-subunit processome"/>
    <property type="evidence" value="ECO:0007669"/>
    <property type="project" value="TreeGrafter"/>
</dbReference>
<evidence type="ECO:0000256" key="3">
    <source>
        <dbReference type="ARBA" id="ARBA00022517"/>
    </source>
</evidence>
<dbReference type="PANTHER" id="PTHR12636">
    <property type="entry name" value="NEP1/MRA1"/>
    <property type="match status" value="1"/>
</dbReference>
<dbReference type="Pfam" id="PF03587">
    <property type="entry name" value="EMG1"/>
    <property type="match status" value="1"/>
</dbReference>
<dbReference type="FunFam" id="3.40.1280.10:FF:000003">
    <property type="entry name" value="Ribosomal RNA small subunit methyltransferase"/>
    <property type="match status" value="1"/>
</dbReference>
<evidence type="ECO:0000313" key="12">
    <source>
        <dbReference type="Proteomes" id="UP000281549"/>
    </source>
</evidence>
<dbReference type="InterPro" id="IPR029026">
    <property type="entry name" value="tRNA_m1G_MTases_N"/>
</dbReference>
<evidence type="ECO:0000256" key="9">
    <source>
        <dbReference type="ARBA" id="ARBA00022884"/>
    </source>
</evidence>
<keyword evidence="10" id="KW-0539">Nucleus</keyword>
<keyword evidence="6" id="KW-0808">Transferase</keyword>
<accession>A0A4P9YBR6</accession>
<keyword evidence="9" id="KW-0694">RNA-binding</keyword>
<comment type="subcellular location">
    <subcellularLocation>
        <location evidence="1">Nucleus</location>
        <location evidence="1">Nucleolus</location>
    </subcellularLocation>
</comment>
<reference evidence="12" key="1">
    <citation type="journal article" date="2018" name="Nat. Microbiol.">
        <title>Leveraging single-cell genomics to expand the fungal tree of life.</title>
        <authorList>
            <person name="Ahrendt S.R."/>
            <person name="Quandt C.A."/>
            <person name="Ciobanu D."/>
            <person name="Clum A."/>
            <person name="Salamov A."/>
            <person name="Andreopoulos B."/>
            <person name="Cheng J.F."/>
            <person name="Woyke T."/>
            <person name="Pelin A."/>
            <person name="Henrissat B."/>
            <person name="Reynolds N.K."/>
            <person name="Benny G.L."/>
            <person name="Smith M.E."/>
            <person name="James T.Y."/>
            <person name="Grigoriev I.V."/>
        </authorList>
    </citation>
    <scope>NUCLEOTIDE SEQUENCE [LARGE SCALE GENOMIC DNA]</scope>
    <source>
        <strain evidence="12">CSF55</strain>
    </source>
</reference>
<keyword evidence="3" id="KW-0690">Ribosome biogenesis</keyword>
<organism evidence="11 12">
    <name type="scientific">Rozella allomycis (strain CSF55)</name>
    <dbReference type="NCBI Taxonomy" id="988480"/>
    <lineage>
        <taxon>Eukaryota</taxon>
        <taxon>Fungi</taxon>
        <taxon>Fungi incertae sedis</taxon>
        <taxon>Cryptomycota</taxon>
        <taxon>Cryptomycota incertae sedis</taxon>
        <taxon>Rozella</taxon>
    </lineage>
</organism>
<proteinExistence type="inferred from homology"/>
<protein>
    <submittedName>
        <fullName evidence="11">Nep1-domain-containing protein</fullName>
    </submittedName>
</protein>
<evidence type="ECO:0000256" key="6">
    <source>
        <dbReference type="ARBA" id="ARBA00022679"/>
    </source>
</evidence>
<evidence type="ECO:0000256" key="4">
    <source>
        <dbReference type="ARBA" id="ARBA00022552"/>
    </source>
</evidence>
<comment type="similarity">
    <text evidence="2">Belongs to the class IV-like SAM-binding methyltransferase superfamily. RNA methyltransferase NEP1 family.</text>
</comment>
<evidence type="ECO:0000313" key="11">
    <source>
        <dbReference type="EMBL" id="RKP16706.1"/>
    </source>
</evidence>
<dbReference type="GO" id="GO:0070037">
    <property type="term" value="F:rRNA (pseudouridine) methyltransferase activity"/>
    <property type="evidence" value="ECO:0007669"/>
    <property type="project" value="InterPro"/>
</dbReference>
<keyword evidence="8" id="KW-0699">rRNA-binding</keyword>
<keyword evidence="4" id="KW-0698">rRNA processing</keyword>